<keyword evidence="2" id="KW-0732">Signal</keyword>
<dbReference type="EMBL" id="WTYN01000002">
    <property type="protein sequence ID" value="MXO63498.1"/>
    <property type="molecule type" value="Genomic_DNA"/>
</dbReference>
<dbReference type="InterPro" id="IPR011041">
    <property type="entry name" value="Quinoprot_gluc/sorb_DH_b-prop"/>
</dbReference>
<evidence type="ECO:0000259" key="3">
    <source>
        <dbReference type="Pfam" id="PF07995"/>
    </source>
</evidence>
<sequence length="401" mass="43045">MQTSILGIALSPIALVLASCGPTGAGDSEATTTSTPSPATATGGESIELQKTSPFAAASFGRFAEPWALAIEPGTGNVFITEKAGTMKFFQPRTGRTGTVSGLPRVDYGGQGGLGDFVFAPDYASSKTVYLSWVEAGDGDTRGAVVGRGNLACQDQDRCAISDLRIIWRQAPKVTGRGHYSHRIAFSPDGRYLFVSSGERQKQDPAQDLSNNLGTIVRLNLDGTPAAGNPFSDRGTPTDQVWSYGHRNTLGLAFDPDGQLFNLEHGPAGGDEINRIEPGENYGWPVRSNGDNYDGSKIPNHSPDDGFTKPVIYWTPVIAPGDMIFYTGAMFADWRGQALVANLRTTSISRVSFAADKNSAKEESRYEFPERLRDIAQGPDGSLWVIEDGEKGRLLKLTKAR</sequence>
<dbReference type="RefSeq" id="WP_160675818.1">
    <property type="nucleotide sequence ID" value="NZ_WTYN01000002.1"/>
</dbReference>
<feature type="compositionally biased region" description="Low complexity" evidence="1">
    <location>
        <begin position="30"/>
        <end position="42"/>
    </location>
</feature>
<keyword evidence="5" id="KW-1185">Reference proteome</keyword>
<dbReference type="Pfam" id="PF07995">
    <property type="entry name" value="GSDH"/>
    <property type="match status" value="1"/>
</dbReference>
<evidence type="ECO:0000313" key="4">
    <source>
        <dbReference type="EMBL" id="MXO63498.1"/>
    </source>
</evidence>
<name>A0A844YKD8_9SPHN</name>
<dbReference type="SUPFAM" id="SSF50952">
    <property type="entry name" value="Soluble quinoprotein glucose dehydrogenase"/>
    <property type="match status" value="1"/>
</dbReference>
<proteinExistence type="predicted"/>
<evidence type="ECO:0000256" key="1">
    <source>
        <dbReference type="SAM" id="MobiDB-lite"/>
    </source>
</evidence>
<dbReference type="InterPro" id="IPR011042">
    <property type="entry name" value="6-blade_b-propeller_TolB-like"/>
</dbReference>
<reference evidence="4 5" key="1">
    <citation type="submission" date="2019-12" db="EMBL/GenBank/DDBJ databases">
        <title>Genomic-based taxomic classification of the family Erythrobacteraceae.</title>
        <authorList>
            <person name="Xu L."/>
        </authorList>
    </citation>
    <scope>NUCLEOTIDE SEQUENCE [LARGE SCALE GENOMIC DNA]</scope>
    <source>
        <strain evidence="4 5">MCCC 1A09965</strain>
    </source>
</reference>
<dbReference type="AlphaFoldDB" id="A0A844YKD8"/>
<organism evidence="4 5">
    <name type="scientific">Qipengyuania oceanensis</name>
    <dbReference type="NCBI Taxonomy" id="1463597"/>
    <lineage>
        <taxon>Bacteria</taxon>
        <taxon>Pseudomonadati</taxon>
        <taxon>Pseudomonadota</taxon>
        <taxon>Alphaproteobacteria</taxon>
        <taxon>Sphingomonadales</taxon>
        <taxon>Erythrobacteraceae</taxon>
        <taxon>Qipengyuania</taxon>
    </lineage>
</organism>
<feature type="region of interest" description="Disordered" evidence="1">
    <location>
        <begin position="24"/>
        <end position="45"/>
    </location>
</feature>
<feature type="chain" id="PRO_5033030103" evidence="2">
    <location>
        <begin position="26"/>
        <end position="401"/>
    </location>
</feature>
<feature type="domain" description="Glucose/Sorbosone dehydrogenase" evidence="3">
    <location>
        <begin position="64"/>
        <end position="396"/>
    </location>
</feature>
<comment type="caution">
    <text evidence="4">The sequence shown here is derived from an EMBL/GenBank/DDBJ whole genome shotgun (WGS) entry which is preliminary data.</text>
</comment>
<dbReference type="Proteomes" id="UP000445582">
    <property type="component" value="Unassembled WGS sequence"/>
</dbReference>
<dbReference type="PANTHER" id="PTHR19328">
    <property type="entry name" value="HEDGEHOG-INTERACTING PROTEIN"/>
    <property type="match status" value="1"/>
</dbReference>
<feature type="signal peptide" evidence="2">
    <location>
        <begin position="1"/>
        <end position="25"/>
    </location>
</feature>
<dbReference type="OrthoDB" id="9770043at2"/>
<dbReference type="InterPro" id="IPR012938">
    <property type="entry name" value="Glc/Sorbosone_DH"/>
</dbReference>
<dbReference type="PANTHER" id="PTHR19328:SF75">
    <property type="entry name" value="ALDOSE SUGAR DEHYDROGENASE YLII"/>
    <property type="match status" value="1"/>
</dbReference>
<accession>A0A844YKD8</accession>
<dbReference type="Gene3D" id="2.120.10.30">
    <property type="entry name" value="TolB, C-terminal domain"/>
    <property type="match status" value="1"/>
</dbReference>
<evidence type="ECO:0000313" key="5">
    <source>
        <dbReference type="Proteomes" id="UP000445582"/>
    </source>
</evidence>
<gene>
    <name evidence="4" type="ORF">GRI48_10790</name>
</gene>
<protein>
    <submittedName>
        <fullName evidence="4">PQQ-dependent sugar dehydrogenase</fullName>
    </submittedName>
</protein>
<evidence type="ECO:0000256" key="2">
    <source>
        <dbReference type="SAM" id="SignalP"/>
    </source>
</evidence>